<gene>
    <name evidence="1" type="ORF">RFULGI_LOCUS4801</name>
</gene>
<evidence type="ECO:0000313" key="1">
    <source>
        <dbReference type="EMBL" id="CAG8554780.1"/>
    </source>
</evidence>
<dbReference type="SUPFAM" id="SSF46689">
    <property type="entry name" value="Homeodomain-like"/>
    <property type="match status" value="1"/>
</dbReference>
<dbReference type="InterPro" id="IPR009057">
    <property type="entry name" value="Homeodomain-like_sf"/>
</dbReference>
<keyword evidence="2" id="KW-1185">Reference proteome</keyword>
<dbReference type="Proteomes" id="UP000789396">
    <property type="component" value="Unassembled WGS sequence"/>
</dbReference>
<organism evidence="1 2">
    <name type="scientific">Racocetra fulgida</name>
    <dbReference type="NCBI Taxonomy" id="60492"/>
    <lineage>
        <taxon>Eukaryota</taxon>
        <taxon>Fungi</taxon>
        <taxon>Fungi incertae sedis</taxon>
        <taxon>Mucoromycota</taxon>
        <taxon>Glomeromycotina</taxon>
        <taxon>Glomeromycetes</taxon>
        <taxon>Diversisporales</taxon>
        <taxon>Gigasporaceae</taxon>
        <taxon>Racocetra</taxon>
    </lineage>
</organism>
<dbReference type="Gene3D" id="1.10.10.60">
    <property type="entry name" value="Homeodomain-like"/>
    <property type="match status" value="1"/>
</dbReference>
<evidence type="ECO:0000313" key="2">
    <source>
        <dbReference type="Proteomes" id="UP000789396"/>
    </source>
</evidence>
<dbReference type="OrthoDB" id="5576901at2759"/>
<protein>
    <submittedName>
        <fullName evidence="1">6010_t:CDS:1</fullName>
    </submittedName>
</protein>
<proteinExistence type="predicted"/>
<name>A0A9N9B4F9_9GLOM</name>
<dbReference type="EMBL" id="CAJVPZ010005002">
    <property type="protein sequence ID" value="CAG8554780.1"/>
    <property type="molecule type" value="Genomic_DNA"/>
</dbReference>
<dbReference type="AlphaFoldDB" id="A0A9N9B4F9"/>
<sequence length="281" mass="33179">MDKRPEQSRKKRMTMSLKTKQEIYQRKNDVPSLTIDQLSAEYSCDRSTISKILKEKEKWLSMQLTEPEEKKMVNRPAKFIDLENAMAIWTKRDCVTSQTIINCWRKTEIVLSNEWNHLSWNTLNDEFEVESEVESEVENEAKIEAEIEAEVEAKIEVEIKVENLLFKISSDYMNVMSANNYIRIDDTLETEEVVLDKSTIIEEVLYKSDFSSSNEESDVEIKEIPHSVVLEQCSLLIQYLEQQEPVKFVKDQDLSQLRSLLRRIRLNVFQSKEQRKETDFF</sequence>
<comment type="caution">
    <text evidence="1">The sequence shown here is derived from an EMBL/GenBank/DDBJ whole genome shotgun (WGS) entry which is preliminary data.</text>
</comment>
<accession>A0A9N9B4F9</accession>
<reference evidence="1" key="1">
    <citation type="submission" date="2021-06" db="EMBL/GenBank/DDBJ databases">
        <authorList>
            <person name="Kallberg Y."/>
            <person name="Tangrot J."/>
            <person name="Rosling A."/>
        </authorList>
    </citation>
    <scope>NUCLEOTIDE SEQUENCE</scope>
    <source>
        <strain evidence="1">IN212</strain>
    </source>
</reference>